<evidence type="ECO:0000313" key="2">
    <source>
        <dbReference type="EMBL" id="GAA4452271.1"/>
    </source>
</evidence>
<proteinExistence type="predicted"/>
<feature type="domain" description="Uracil-DNA glycosylase-like" evidence="1">
    <location>
        <begin position="2"/>
        <end position="136"/>
    </location>
</feature>
<reference evidence="3" key="1">
    <citation type="journal article" date="2019" name="Int. J. Syst. Evol. Microbiol.">
        <title>The Global Catalogue of Microorganisms (GCM) 10K type strain sequencing project: providing services to taxonomists for standard genome sequencing and annotation.</title>
        <authorList>
            <consortium name="The Broad Institute Genomics Platform"/>
            <consortium name="The Broad Institute Genome Sequencing Center for Infectious Disease"/>
            <person name="Wu L."/>
            <person name="Ma J."/>
        </authorList>
    </citation>
    <scope>NUCLEOTIDE SEQUENCE [LARGE SCALE GENOMIC DNA]</scope>
    <source>
        <strain evidence="3">JCM 31921</strain>
    </source>
</reference>
<organism evidence="2 3">
    <name type="scientific">Rurimicrobium arvi</name>
    <dbReference type="NCBI Taxonomy" id="2049916"/>
    <lineage>
        <taxon>Bacteria</taxon>
        <taxon>Pseudomonadati</taxon>
        <taxon>Bacteroidota</taxon>
        <taxon>Chitinophagia</taxon>
        <taxon>Chitinophagales</taxon>
        <taxon>Chitinophagaceae</taxon>
        <taxon>Rurimicrobium</taxon>
    </lineage>
</organism>
<name>A0ABP8MMC6_9BACT</name>
<accession>A0ABP8MMC6</accession>
<protein>
    <submittedName>
        <fullName evidence="2">DNA-deoxyinosine glycosylase</fullName>
    </submittedName>
</protein>
<dbReference type="EMBL" id="BAABEZ010000014">
    <property type="protein sequence ID" value="GAA4452271.1"/>
    <property type="molecule type" value="Genomic_DNA"/>
</dbReference>
<sequence length="153" mass="16984">MPGEQSLAATQYYAHPHNLFWPFMASICGETLPGPYDARLDMLHRHGIALWDVCDTCIREGSLDTAIREVVPNALPDLLREHPSIQLLAFNGQKAAALFHKYFGNAIDIDQITLPSTSPANAGKSRQLKEDAWLQLKSCLKDESAGKQGRLKK</sequence>
<comment type="caution">
    <text evidence="2">The sequence shown here is derived from an EMBL/GenBank/DDBJ whole genome shotgun (WGS) entry which is preliminary data.</text>
</comment>
<dbReference type="Gene3D" id="3.40.470.10">
    <property type="entry name" value="Uracil-DNA glycosylase-like domain"/>
    <property type="match status" value="1"/>
</dbReference>
<evidence type="ECO:0000259" key="1">
    <source>
        <dbReference type="Pfam" id="PF03167"/>
    </source>
</evidence>
<dbReference type="SUPFAM" id="SSF52141">
    <property type="entry name" value="Uracil-DNA glycosylase-like"/>
    <property type="match status" value="1"/>
</dbReference>
<dbReference type="Proteomes" id="UP001501410">
    <property type="component" value="Unassembled WGS sequence"/>
</dbReference>
<dbReference type="Pfam" id="PF03167">
    <property type="entry name" value="UDG"/>
    <property type="match status" value="1"/>
</dbReference>
<dbReference type="InterPro" id="IPR026353">
    <property type="entry name" value="Hypoxan-DNA_Glyclase"/>
</dbReference>
<gene>
    <name evidence="2" type="ORF">GCM10023092_10980</name>
</gene>
<dbReference type="InterPro" id="IPR036895">
    <property type="entry name" value="Uracil-DNA_glycosylase-like_sf"/>
</dbReference>
<dbReference type="InterPro" id="IPR005122">
    <property type="entry name" value="Uracil-DNA_glycosylase-like"/>
</dbReference>
<dbReference type="NCBIfam" id="TIGR04274">
    <property type="entry name" value="hypoxanDNAglyco"/>
    <property type="match status" value="1"/>
</dbReference>
<evidence type="ECO:0000313" key="3">
    <source>
        <dbReference type="Proteomes" id="UP001501410"/>
    </source>
</evidence>
<dbReference type="CDD" id="cd10032">
    <property type="entry name" value="UDG-F6_HDG"/>
    <property type="match status" value="1"/>
</dbReference>
<keyword evidence="3" id="KW-1185">Reference proteome</keyword>